<dbReference type="Proteomes" id="UP000000435">
    <property type="component" value="Chromosome"/>
</dbReference>
<proteinExistence type="predicted"/>
<keyword evidence="1" id="KW-0436">Ligase</keyword>
<evidence type="ECO:0000313" key="1">
    <source>
        <dbReference type="EMBL" id="AAZ68919.1"/>
    </source>
</evidence>
<dbReference type="EMBL" id="CP000107">
    <property type="protein sequence ID" value="AAZ68919.1"/>
    <property type="molecule type" value="Genomic_DNA"/>
</dbReference>
<sequence length="231" mass="26040">MYEMSAYFITSSGTDVGKTFVTTALCWHFIKRGKIVQAIKPVISGWNDTDILNNDTYKILCSLNIECNSSNIARISPWRLCYPHAPNIAARLENIELNYSEILEFCYQCISQSYDNLFIEGVGGVMSPITDDRTCLDLICDLNVKVILVIGSYLGSISHTLTALRVLSGMSVKVVLTIKNEGDTNVDDIVKFIYEYTGKSVYVQHYVAGSFDLWEKTSDDIVNFLNLYDKF</sequence>
<gene>
    <name evidence="1" type="ordered locus">Ecaj_0888</name>
</gene>
<reference evidence="2" key="1">
    <citation type="journal article" date="2006" name="J. Bacteriol.">
        <title>The genome of the obligately intracellular bacterium Ehrlichia canis reveals themes of complex membrane structure and immune evasion strategies.</title>
        <authorList>
            <person name="Mavromatis K."/>
            <person name="Doyle C.K."/>
            <person name="Lykidis A."/>
            <person name="Ivanova N."/>
            <person name="Francino M.P."/>
            <person name="Chain P."/>
            <person name="Shin M."/>
            <person name="Malfatti S."/>
            <person name="Larimer F."/>
            <person name="Copeland A."/>
            <person name="Detter J.C."/>
            <person name="Land M."/>
            <person name="Richardson P.M."/>
            <person name="Yu X.J."/>
            <person name="Walker D.H."/>
            <person name="McBride J.W."/>
            <person name="Kyrpides N.C."/>
        </authorList>
    </citation>
    <scope>NUCLEOTIDE SEQUENCE [LARGE SCALE GENOMIC DNA]</scope>
    <source>
        <strain evidence="2">Jake</strain>
    </source>
</reference>
<accession>A0ACA6AZR0</accession>
<evidence type="ECO:0000313" key="2">
    <source>
        <dbReference type="Proteomes" id="UP000000435"/>
    </source>
</evidence>
<dbReference type="EC" id="6.3.3.3" evidence="1"/>
<organism evidence="1 2">
    <name type="scientific">Ehrlichia canis (strain Jake)</name>
    <dbReference type="NCBI Taxonomy" id="269484"/>
    <lineage>
        <taxon>Bacteria</taxon>
        <taxon>Pseudomonadati</taxon>
        <taxon>Pseudomonadota</taxon>
        <taxon>Alphaproteobacteria</taxon>
        <taxon>Rickettsiales</taxon>
        <taxon>Anaplasmataceae</taxon>
        <taxon>Ehrlichia</taxon>
    </lineage>
</organism>
<name>A0ACA6AZR0_EHRCJ</name>
<protein>
    <submittedName>
        <fullName evidence="1">Dethiobiotin synthase</fullName>
        <ecNumber evidence="1">6.3.3.3</ecNumber>
    </submittedName>
</protein>
<keyword evidence="2" id="KW-1185">Reference proteome</keyword>